<evidence type="ECO:0000256" key="1">
    <source>
        <dbReference type="SAM" id="SignalP"/>
    </source>
</evidence>
<name>A0ABY6BI94_9GAMM</name>
<proteinExistence type="predicted"/>
<evidence type="ECO:0000313" key="4">
    <source>
        <dbReference type="Proteomes" id="UP001064632"/>
    </source>
</evidence>
<keyword evidence="4" id="KW-1185">Reference proteome</keyword>
<evidence type="ECO:0000313" key="3">
    <source>
        <dbReference type="EMBL" id="UXI67587.1"/>
    </source>
</evidence>
<sequence length="275" mass="29140">MGRSRGVLIGLAGVLASSAAGAADDASIRFDAPQAGWRNSTLDNATQTFQQSVHYPASDVNTPEGQSRFALIAGSVKANAKDAGGGPASGPYTLVVNGVPMPIRIDDAGNFSRPYSFGPGSNNVEIASPDGAERSRVQFYEAQDNKIPAKVRVVLSWDSDNSDLDLHVLTPDGQHCWYGERVIPNGGALDVDVTDGYGPEIFATPAITPGMYYVYVNYYGGSGTDSPGSPATITVATVTMITDENTIHEKRQSFVVPMRREGEITLVGSFVYAAR</sequence>
<gene>
    <name evidence="3" type="ORF">N4264_23070</name>
</gene>
<feature type="signal peptide" evidence="1">
    <location>
        <begin position="1"/>
        <end position="22"/>
    </location>
</feature>
<dbReference type="EMBL" id="CP104694">
    <property type="protein sequence ID" value="UXI67587.1"/>
    <property type="molecule type" value="Genomic_DNA"/>
</dbReference>
<protein>
    <submittedName>
        <fullName evidence="3">DUF2135 domain-containing protein</fullName>
    </submittedName>
</protein>
<keyword evidence="1" id="KW-0732">Signal</keyword>
<dbReference type="Pfam" id="PF09906">
    <property type="entry name" value="DUF2135"/>
    <property type="match status" value="1"/>
</dbReference>
<feature type="domain" description="DUF2135" evidence="2">
    <location>
        <begin position="209"/>
        <end position="258"/>
    </location>
</feature>
<dbReference type="Gene3D" id="2.60.120.380">
    <property type="match status" value="1"/>
</dbReference>
<feature type="chain" id="PRO_5046919237" evidence="1">
    <location>
        <begin position="23"/>
        <end position="275"/>
    </location>
</feature>
<reference evidence="3" key="1">
    <citation type="submission" date="2022-09" db="EMBL/GenBank/DDBJ databases">
        <title>Tahibacter sp. nov., isolated from a fresh water.</title>
        <authorList>
            <person name="Baek J.H."/>
            <person name="Lee J.K."/>
            <person name="Kim J.M."/>
            <person name="Jeon C.O."/>
        </authorList>
    </citation>
    <scope>NUCLEOTIDE SEQUENCE</scope>
    <source>
        <strain evidence="3">W38</strain>
    </source>
</reference>
<dbReference type="Proteomes" id="UP001064632">
    <property type="component" value="Chromosome"/>
</dbReference>
<accession>A0ABY6BI94</accession>
<dbReference type="RefSeq" id="WP_261694557.1">
    <property type="nucleotide sequence ID" value="NZ_CP104694.1"/>
</dbReference>
<dbReference type="InterPro" id="IPR019220">
    <property type="entry name" value="DUF2135"/>
</dbReference>
<evidence type="ECO:0000259" key="2">
    <source>
        <dbReference type="Pfam" id="PF09906"/>
    </source>
</evidence>
<organism evidence="3 4">
    <name type="scientific">Tahibacter amnicola</name>
    <dbReference type="NCBI Taxonomy" id="2976241"/>
    <lineage>
        <taxon>Bacteria</taxon>
        <taxon>Pseudomonadati</taxon>
        <taxon>Pseudomonadota</taxon>
        <taxon>Gammaproteobacteria</taxon>
        <taxon>Lysobacterales</taxon>
        <taxon>Rhodanobacteraceae</taxon>
        <taxon>Tahibacter</taxon>
    </lineage>
</organism>